<comment type="caution">
    <text evidence="1">The sequence shown here is derived from an EMBL/GenBank/DDBJ whole genome shotgun (WGS) entry which is preliminary data.</text>
</comment>
<name>A0A0G1CB96_9BACT</name>
<protein>
    <submittedName>
        <fullName evidence="1">Uncharacterized protein</fullName>
    </submittedName>
</protein>
<dbReference type="Proteomes" id="UP000034704">
    <property type="component" value="Unassembled WGS sequence"/>
</dbReference>
<evidence type="ECO:0000313" key="1">
    <source>
        <dbReference type="EMBL" id="KKS46918.1"/>
    </source>
</evidence>
<sequence>MRAVTMMPLNPRHAQKLGFYSLFAFTKYLGALHQLPTVGSINELGADSHEANIVTLIDTLQILGSKPSVMWNDININSDTLSVLIKRLQNSGLLNETRININHCSCMKIQHLSQALLRSTKSSLISKDGKTLCCDSLLHEAETLALTTTPLCPPETFPLLYPLWAKKEFDWIYSQFKGQQLLFSRIDSGRRFLITTASGKKFWLDNDVVGMFFPSLIKKDGIEIEHLVSGVSIMRQAALMVLISSALGVSLPKQIYFLPRVDINTNQGPATISSAIGKFGSFRVDNALLWCATSGRQNIVLDKNMFPRMLDKEPVPTLDFAKLRRSILVR</sequence>
<gene>
    <name evidence="1" type="ORF">UV12_C0015G0012</name>
</gene>
<accession>A0A0G1CB96</accession>
<organism evidence="1 2">
    <name type="scientific">Candidatus Nomurabacteria bacterium GW2011_GWC2_42_20</name>
    <dbReference type="NCBI Taxonomy" id="1618756"/>
    <lineage>
        <taxon>Bacteria</taxon>
        <taxon>Candidatus Nomuraibacteriota</taxon>
    </lineage>
</organism>
<dbReference type="AlphaFoldDB" id="A0A0G1CB96"/>
<evidence type="ECO:0000313" key="2">
    <source>
        <dbReference type="Proteomes" id="UP000034704"/>
    </source>
</evidence>
<dbReference type="EMBL" id="LCDG01000015">
    <property type="protein sequence ID" value="KKS46918.1"/>
    <property type="molecule type" value="Genomic_DNA"/>
</dbReference>
<reference evidence="1 2" key="1">
    <citation type="journal article" date="2015" name="Nature">
        <title>rRNA introns, odd ribosomes, and small enigmatic genomes across a large radiation of phyla.</title>
        <authorList>
            <person name="Brown C.T."/>
            <person name="Hug L.A."/>
            <person name="Thomas B.C."/>
            <person name="Sharon I."/>
            <person name="Castelle C.J."/>
            <person name="Singh A."/>
            <person name="Wilkins M.J."/>
            <person name="Williams K.H."/>
            <person name="Banfield J.F."/>
        </authorList>
    </citation>
    <scope>NUCLEOTIDE SEQUENCE [LARGE SCALE GENOMIC DNA]</scope>
</reference>
<proteinExistence type="predicted"/>
<dbReference type="STRING" id="1618756.UV12_C0015G0012"/>